<reference evidence="2 3" key="1">
    <citation type="journal article" date="1992" name="Lakartidningen">
        <title>[Penicillin V and not amoxicillin is the first choice preparation in acute otitis].</title>
        <authorList>
            <person name="Kamme C."/>
            <person name="Lundgren K."/>
            <person name="Prellner K."/>
        </authorList>
    </citation>
    <scope>NUCLEOTIDE SEQUENCE [LARGE SCALE GENOMIC DNA]</scope>
    <source>
        <strain evidence="2 3">PC3939II</strain>
    </source>
</reference>
<dbReference type="Pfam" id="PF08937">
    <property type="entry name" value="ThsB_TIR"/>
    <property type="match status" value="1"/>
</dbReference>
<sequence length="157" mass="18806">MIMPEYRKIFPSYDWDDAWLVNQIINLPEILEPENIGFMKGVPNEEIKQNDNKIKEWIEENMEKCSCLILFCGEETYKSKWVKYEIELARKLRKGRFIIYLKGLKRKDGTICEKGIDPYEYHNLYSPTGYVIEKYNWNSDGKYKISDWIEDAISRVN</sequence>
<dbReference type="Gene3D" id="3.40.50.10140">
    <property type="entry name" value="Toll/interleukin-1 receptor homology (TIR) domain"/>
    <property type="match status" value="1"/>
</dbReference>
<dbReference type="Proteomes" id="UP000322307">
    <property type="component" value="Unassembled WGS sequence"/>
</dbReference>
<gene>
    <name evidence="2" type="ORF">EPJ84_03655</name>
</gene>
<evidence type="ECO:0000313" key="3">
    <source>
        <dbReference type="Proteomes" id="UP000322307"/>
    </source>
</evidence>
<accession>A0A5C8FQU3</accession>
<proteinExistence type="predicted"/>
<evidence type="ECO:0000259" key="1">
    <source>
        <dbReference type="Pfam" id="PF08937"/>
    </source>
</evidence>
<dbReference type="SUPFAM" id="SSF52206">
    <property type="entry name" value="Hypothetical protein MTH538"/>
    <property type="match status" value="1"/>
</dbReference>
<dbReference type="InterPro" id="IPR036490">
    <property type="entry name" value="ThsB_TIR-like_sf"/>
</dbReference>
<organism evidence="2 3">
    <name type="scientific">Brachyspira aalborgi</name>
    <dbReference type="NCBI Taxonomy" id="29522"/>
    <lineage>
        <taxon>Bacteria</taxon>
        <taxon>Pseudomonadati</taxon>
        <taxon>Spirochaetota</taxon>
        <taxon>Spirochaetia</taxon>
        <taxon>Brachyspirales</taxon>
        <taxon>Brachyspiraceae</taxon>
        <taxon>Brachyspira</taxon>
    </lineage>
</organism>
<dbReference type="EMBL" id="SAYE01000007">
    <property type="protein sequence ID" value="TXJ51851.1"/>
    <property type="molecule type" value="Genomic_DNA"/>
</dbReference>
<dbReference type="InterPro" id="IPR015032">
    <property type="entry name" value="ThsB__TIR-like_domain"/>
</dbReference>
<name>A0A5C8FQU3_9SPIR</name>
<dbReference type="AlphaFoldDB" id="A0A5C8FQU3"/>
<comment type="caution">
    <text evidence="2">The sequence shown here is derived from an EMBL/GenBank/DDBJ whole genome shotgun (WGS) entry which is preliminary data.</text>
</comment>
<feature type="domain" description="Thoeris protein ThsB TIR-like" evidence="1">
    <location>
        <begin position="10"/>
        <end position="104"/>
    </location>
</feature>
<protein>
    <submittedName>
        <fullName evidence="2">TIR domain-containing protein</fullName>
    </submittedName>
</protein>
<evidence type="ECO:0000313" key="2">
    <source>
        <dbReference type="EMBL" id="TXJ51851.1"/>
    </source>
</evidence>
<dbReference type="InterPro" id="IPR035897">
    <property type="entry name" value="Toll_tir_struct_dom_sf"/>
</dbReference>